<comment type="caution">
    <text evidence="3">The sequence shown here is derived from an EMBL/GenBank/DDBJ whole genome shotgun (WGS) entry which is preliminary data.</text>
</comment>
<keyword evidence="1" id="KW-0175">Coiled coil</keyword>
<protein>
    <submittedName>
        <fullName evidence="3">Phosphatase PAP2 family protein</fullName>
    </submittedName>
</protein>
<dbReference type="InterPro" id="IPR001011">
    <property type="entry name" value="Acid_Pase_classA_bac"/>
</dbReference>
<dbReference type="SUPFAM" id="SSF48317">
    <property type="entry name" value="Acid phosphatase/Vanadium-dependent haloperoxidase"/>
    <property type="match status" value="1"/>
</dbReference>
<accession>A0ABT3WF20</accession>
<evidence type="ECO:0000256" key="1">
    <source>
        <dbReference type="SAM" id="Coils"/>
    </source>
</evidence>
<feature type="domain" description="Phosphatidic acid phosphatase type 2/haloperoxidase" evidence="2">
    <location>
        <begin position="117"/>
        <end position="198"/>
    </location>
</feature>
<reference evidence="3" key="1">
    <citation type="submission" date="2022-07" db="EMBL/GenBank/DDBJ databases">
        <title>Bombella genomes.</title>
        <authorList>
            <person name="Harer L."/>
            <person name="Styblova S."/>
            <person name="Ehrmann M."/>
        </authorList>
    </citation>
    <scope>NUCLEOTIDE SEQUENCE</scope>
    <source>
        <strain evidence="3">TMW 2.2543</strain>
    </source>
</reference>
<dbReference type="PROSITE" id="PS51257">
    <property type="entry name" value="PROKAR_LIPOPROTEIN"/>
    <property type="match status" value="1"/>
</dbReference>
<dbReference type="EMBL" id="JANIDY010000001">
    <property type="protein sequence ID" value="MCX5617679.1"/>
    <property type="molecule type" value="Genomic_DNA"/>
</dbReference>
<dbReference type="PRINTS" id="PR00483">
    <property type="entry name" value="BACPHPHTASE"/>
</dbReference>
<evidence type="ECO:0000313" key="4">
    <source>
        <dbReference type="Proteomes" id="UP001165576"/>
    </source>
</evidence>
<dbReference type="RefSeq" id="WP_266116147.1">
    <property type="nucleotide sequence ID" value="NZ_JANIDY010000001.1"/>
</dbReference>
<proteinExistence type="predicted"/>
<dbReference type="Gene3D" id="1.20.144.10">
    <property type="entry name" value="Phosphatidic acid phosphatase type 2/haloperoxidase"/>
    <property type="match status" value="1"/>
</dbReference>
<organism evidence="3 4">
    <name type="scientific">Bombella pluederhausensis</name>
    <dbReference type="NCBI Taxonomy" id="2967336"/>
    <lineage>
        <taxon>Bacteria</taxon>
        <taxon>Pseudomonadati</taxon>
        <taxon>Pseudomonadota</taxon>
        <taxon>Alphaproteobacteria</taxon>
        <taxon>Acetobacterales</taxon>
        <taxon>Acetobacteraceae</taxon>
        <taxon>Bombella</taxon>
    </lineage>
</organism>
<keyword evidence="4" id="KW-1185">Reference proteome</keyword>
<name>A0ABT3WF20_9PROT</name>
<dbReference type="Proteomes" id="UP001165576">
    <property type="component" value="Unassembled WGS sequence"/>
</dbReference>
<sequence>MRFSTVILSGLVLLAGCYGFVTGQYQNTHSDAWLAPPPDMMSAEAAEDKKVYLATRQLEGSERWHQAMLDATLSDEETVQKFLDIGHLRLTDADRRELKRRLEKAQALARSAMSREKDIWRRRRPFIDYGGRTCVVNYKRFVTSWSYPSGHTVRGYTIALILGGMFPDKEKKLLEQAHEFAESRVICGMHWVSDVRAGEQFARKLYETVRRVK</sequence>
<dbReference type="InterPro" id="IPR036938">
    <property type="entry name" value="PAP2/HPO_sf"/>
</dbReference>
<dbReference type="InterPro" id="IPR000326">
    <property type="entry name" value="PAP2/HPO"/>
</dbReference>
<dbReference type="Pfam" id="PF01569">
    <property type="entry name" value="PAP2"/>
    <property type="match status" value="1"/>
</dbReference>
<gene>
    <name evidence="3" type="ORF">NQF86_03195</name>
</gene>
<feature type="coiled-coil region" evidence="1">
    <location>
        <begin position="88"/>
        <end position="115"/>
    </location>
</feature>
<evidence type="ECO:0000313" key="3">
    <source>
        <dbReference type="EMBL" id="MCX5617679.1"/>
    </source>
</evidence>
<evidence type="ECO:0000259" key="2">
    <source>
        <dbReference type="Pfam" id="PF01569"/>
    </source>
</evidence>
<dbReference type="PIRSF" id="PIRSF000897">
    <property type="entry name" value="Acid_Ptase_ClsA"/>
    <property type="match status" value="1"/>
</dbReference>